<feature type="transmembrane region" description="Helical" evidence="1">
    <location>
        <begin position="130"/>
        <end position="147"/>
    </location>
</feature>
<dbReference type="Proteomes" id="UP000198925">
    <property type="component" value="Unassembled WGS sequence"/>
</dbReference>
<accession>A0A1G6S4S9</accession>
<feature type="transmembrane region" description="Helical" evidence="1">
    <location>
        <begin position="159"/>
        <end position="179"/>
    </location>
</feature>
<reference evidence="2 3" key="1">
    <citation type="submission" date="2016-10" db="EMBL/GenBank/DDBJ databases">
        <authorList>
            <person name="de Groot N.N."/>
        </authorList>
    </citation>
    <scope>NUCLEOTIDE SEQUENCE [LARGE SCALE GENOMIC DNA]</scope>
    <source>
        <strain evidence="2 3">CPCC 100156</strain>
    </source>
</reference>
<gene>
    <name evidence="2" type="ORF">SAMN04487779_1004271</name>
</gene>
<feature type="transmembrane region" description="Helical" evidence="1">
    <location>
        <begin position="52"/>
        <end position="75"/>
    </location>
</feature>
<dbReference type="AlphaFoldDB" id="A0A1G6S4S9"/>
<organism evidence="2 3">
    <name type="scientific">Belnapia rosea</name>
    <dbReference type="NCBI Taxonomy" id="938405"/>
    <lineage>
        <taxon>Bacteria</taxon>
        <taxon>Pseudomonadati</taxon>
        <taxon>Pseudomonadota</taxon>
        <taxon>Alphaproteobacteria</taxon>
        <taxon>Acetobacterales</taxon>
        <taxon>Roseomonadaceae</taxon>
        <taxon>Belnapia</taxon>
    </lineage>
</organism>
<dbReference type="EMBL" id="FMZX01000004">
    <property type="protein sequence ID" value="SDD11711.1"/>
    <property type="molecule type" value="Genomic_DNA"/>
</dbReference>
<feature type="transmembrane region" description="Helical" evidence="1">
    <location>
        <begin position="185"/>
        <end position="209"/>
    </location>
</feature>
<evidence type="ECO:0000313" key="2">
    <source>
        <dbReference type="EMBL" id="SDD11711.1"/>
    </source>
</evidence>
<keyword evidence="1" id="KW-0472">Membrane</keyword>
<keyword evidence="3" id="KW-1185">Reference proteome</keyword>
<protein>
    <submittedName>
        <fullName evidence="2">Uncharacterized protein</fullName>
    </submittedName>
</protein>
<name>A0A1G6S4S9_9PROT</name>
<evidence type="ECO:0000313" key="3">
    <source>
        <dbReference type="Proteomes" id="UP000198925"/>
    </source>
</evidence>
<evidence type="ECO:0000256" key="1">
    <source>
        <dbReference type="SAM" id="Phobius"/>
    </source>
</evidence>
<sequence>MAAGRARRPAVAAGSAFPKGTLIVLLGAAGAGLGAAAGELLKFADRGGALQLALLTGAWFAPAGFGMAFGIRLGLDLHLRAGPRLDGTVLLAAGLGGLGGFAAFALGQWVYADTIAAGGTGIPMLWREGFRTSVWGLAGGCLGAVVGPEIPNLGIWRGLAGGLAGGVLACLLFVAISVAGGPEPIARILGLTAFGGLLGGMIVLAEAMLRGPRVEIRWGRTGRVVVALGKTPVLIGSGPGNTVVVTGIARRALGFEMAGGRVICRDAETGSRETVAAGWARRLEDVTVTVRGLPPGAGNGHRRAMP</sequence>
<keyword evidence="1" id="KW-1133">Transmembrane helix</keyword>
<feature type="transmembrane region" description="Helical" evidence="1">
    <location>
        <begin position="87"/>
        <end position="110"/>
    </location>
</feature>
<proteinExistence type="predicted"/>
<keyword evidence="1" id="KW-0812">Transmembrane</keyword>